<feature type="domain" description="Polymerase nucleotidyl transferase" evidence="1">
    <location>
        <begin position="26"/>
        <end position="87"/>
    </location>
</feature>
<comment type="caution">
    <text evidence="2">The sequence shown here is derived from an EMBL/GenBank/DDBJ whole genome shotgun (WGS) entry which is preliminary data.</text>
</comment>
<evidence type="ECO:0000259" key="1">
    <source>
        <dbReference type="Pfam" id="PF01909"/>
    </source>
</evidence>
<protein>
    <recommendedName>
        <fullName evidence="1">Polymerase nucleotidyl transferase domain-containing protein</fullName>
    </recommendedName>
</protein>
<dbReference type="InterPro" id="IPR002934">
    <property type="entry name" value="Polymerase_NTP_transf_dom"/>
</dbReference>
<reference evidence="2 3" key="1">
    <citation type="journal article" date="2014" name="Genome Announc.">
        <title>Draft Genome Sequence of Enterobacter cloacae Strain S611.</title>
        <authorList>
            <person name="Wang D."/>
            <person name="Han C.S."/>
            <person name="Dichosa A.E."/>
            <person name="Gleasner C.D."/>
            <person name="Johnson S.L."/>
            <person name="Daligault H.E."/>
            <person name="Davenport K.W."/>
            <person name="Li P.E."/>
            <person name="Pierson E.A."/>
            <person name="Pierson L.S.III."/>
        </authorList>
    </citation>
    <scope>NUCLEOTIDE SEQUENCE [LARGE SCALE GENOMIC DNA]</scope>
    <source>
        <strain evidence="2 3">S611</strain>
    </source>
</reference>
<dbReference type="Pfam" id="PF01909">
    <property type="entry name" value="NTP_transf_2"/>
    <property type="match status" value="1"/>
</dbReference>
<evidence type="ECO:0000313" key="3">
    <source>
        <dbReference type="Proteomes" id="UP000017834"/>
    </source>
</evidence>
<dbReference type="EMBL" id="AXOM01000051">
    <property type="protein sequence ID" value="ESS56541.1"/>
    <property type="molecule type" value="Genomic_DNA"/>
</dbReference>
<organism evidence="2 3">
    <name type="scientific">Enterobacter cloacae S611</name>
    <dbReference type="NCBI Taxonomy" id="1399146"/>
    <lineage>
        <taxon>Bacteria</taxon>
        <taxon>Pseudomonadati</taxon>
        <taxon>Pseudomonadota</taxon>
        <taxon>Gammaproteobacteria</taxon>
        <taxon>Enterobacterales</taxon>
        <taxon>Enterobacteriaceae</taxon>
        <taxon>Enterobacter</taxon>
        <taxon>Enterobacter cloacae complex</taxon>
    </lineage>
</organism>
<keyword evidence="3" id="KW-1185">Reference proteome</keyword>
<dbReference type="Gene3D" id="3.30.460.10">
    <property type="entry name" value="Beta Polymerase, domain 2"/>
    <property type="match status" value="1"/>
</dbReference>
<evidence type="ECO:0000313" key="2">
    <source>
        <dbReference type="EMBL" id="ESS56541.1"/>
    </source>
</evidence>
<proteinExistence type="predicted"/>
<sequence length="251" mass="27988">MVDADGFIACLPAPPLQPAFRPVVDNVIDLLCARLGAQVHSIYLYGSVAKATAVAGVSDLDVCLITQCALNAAERDLLRVIAKHVHVQAQHPLISKVDFDCGTLAEALADENRFSWGYWLKHHCRCVAGEDLSLRFTPFAPSREIAVAVNGDFIPVVQGYLQQLAEAGNVRQIQRAAARKLLRATNLLRRAEDNDWPETLEEYASRVIQRFPQQQQAIAWLLQQCHTPEGDTAHFTARLNALMRWLDEARR</sequence>
<accession>A0ABP2ZIY9</accession>
<dbReference type="SUPFAM" id="SSF81301">
    <property type="entry name" value="Nucleotidyltransferase"/>
    <property type="match status" value="1"/>
</dbReference>
<name>A0ABP2ZIY9_ENTCL</name>
<dbReference type="Proteomes" id="UP000017834">
    <property type="component" value="Unassembled WGS sequence"/>
</dbReference>
<dbReference type="InterPro" id="IPR043519">
    <property type="entry name" value="NT_sf"/>
</dbReference>
<gene>
    <name evidence="2" type="ORF">EDP2_45</name>
</gene>
<dbReference type="CDD" id="cd05403">
    <property type="entry name" value="NT_KNTase_like"/>
    <property type="match status" value="1"/>
</dbReference>